<evidence type="ECO:0000313" key="3">
    <source>
        <dbReference type="EMBL" id="NWC82689.1"/>
    </source>
</evidence>
<reference evidence="3 4" key="1">
    <citation type="submission" date="2020-04" db="EMBL/GenBank/DDBJ databases">
        <title>Molecular characterization of pseudomonads from Agaricus bisporus reveal novel blotch 2 pathogens in Western Europe.</title>
        <authorList>
            <person name="Taparia T."/>
            <person name="Krijger M."/>
            <person name="Haynes E."/>
            <person name="Elpinstone J.G."/>
            <person name="Noble R."/>
            <person name="Van Der Wolf J."/>
        </authorList>
    </citation>
    <scope>NUCLEOTIDE SEQUENCE [LARGE SCALE GENOMIC DNA]</scope>
    <source>
        <strain evidence="3 4">P7765</strain>
    </source>
</reference>
<accession>A0A379KVT7</accession>
<organism evidence="2 5">
    <name type="scientific">Pseudomonas putida</name>
    <name type="common">Arthrobacter siderocapsulatus</name>
    <dbReference type="NCBI Taxonomy" id="303"/>
    <lineage>
        <taxon>Bacteria</taxon>
        <taxon>Pseudomonadati</taxon>
        <taxon>Pseudomonadota</taxon>
        <taxon>Gammaproteobacteria</taxon>
        <taxon>Pseudomonadales</taxon>
        <taxon>Pseudomonadaceae</taxon>
        <taxon>Pseudomonas</taxon>
    </lineage>
</organism>
<protein>
    <submittedName>
        <fullName evidence="2">Uncharacterized protein</fullName>
    </submittedName>
</protein>
<proteinExistence type="predicted"/>
<dbReference type="RefSeq" id="WP_033698165.1">
    <property type="nucleotide sequence ID" value="NZ_BSKF01000006.1"/>
</dbReference>
<gene>
    <name evidence="3" type="ORF">HX798_20705</name>
    <name evidence="2" type="ORF">PPUN14671_02440</name>
</gene>
<dbReference type="GeneID" id="301035285"/>
<comment type="caution">
    <text evidence="2">The sequence shown here is derived from an EMBL/GenBank/DDBJ whole genome shotgun (WGS) entry which is preliminary data.</text>
</comment>
<evidence type="ECO:0000313" key="2">
    <source>
        <dbReference type="EMBL" id="GLO33411.1"/>
    </source>
</evidence>
<reference evidence="2" key="2">
    <citation type="submission" date="2023-01" db="EMBL/GenBank/DDBJ databases">
        <title>Whole-genome sequence of Pseudomonas putida NBRC 14671.</title>
        <authorList>
            <person name="Morohoshi T."/>
            <person name="Someya N."/>
        </authorList>
    </citation>
    <scope>NUCLEOTIDE SEQUENCE</scope>
    <source>
        <strain evidence="2">NBRC 14671</strain>
    </source>
</reference>
<dbReference type="EMBL" id="JACARV010000068">
    <property type="protein sequence ID" value="NWC82689.1"/>
    <property type="molecule type" value="Genomic_DNA"/>
</dbReference>
<keyword evidence="1" id="KW-0175">Coiled coil</keyword>
<evidence type="ECO:0000256" key="1">
    <source>
        <dbReference type="SAM" id="Coils"/>
    </source>
</evidence>
<feature type="coiled-coil region" evidence="1">
    <location>
        <begin position="10"/>
        <end position="43"/>
    </location>
</feature>
<sequence>MSHTHLPKPVQRALNQIAHSRALLRQMEERERLSKEIDRLLASGLSAAEALEQIRSAPPYIAPTY</sequence>
<name>A0A379KVT7_PSEPU</name>
<dbReference type="Proteomes" id="UP000542695">
    <property type="component" value="Unassembled WGS sequence"/>
</dbReference>
<evidence type="ECO:0000313" key="4">
    <source>
        <dbReference type="Proteomes" id="UP000542695"/>
    </source>
</evidence>
<dbReference type="Proteomes" id="UP001161257">
    <property type="component" value="Unassembled WGS sequence"/>
</dbReference>
<dbReference type="AlphaFoldDB" id="A0A379KVT7"/>
<evidence type="ECO:0000313" key="5">
    <source>
        <dbReference type="Proteomes" id="UP001161257"/>
    </source>
</evidence>
<dbReference type="EMBL" id="BSKJ01000001">
    <property type="protein sequence ID" value="GLO33411.1"/>
    <property type="molecule type" value="Genomic_DNA"/>
</dbReference>